<organism evidence="1 2">
    <name type="scientific">Colletotrichum higginsianum (strain IMI 349063)</name>
    <name type="common">Crucifer anthracnose fungus</name>
    <dbReference type="NCBI Taxonomy" id="759273"/>
    <lineage>
        <taxon>Eukaryota</taxon>
        <taxon>Fungi</taxon>
        <taxon>Dikarya</taxon>
        <taxon>Ascomycota</taxon>
        <taxon>Pezizomycotina</taxon>
        <taxon>Sordariomycetes</taxon>
        <taxon>Hypocreomycetidae</taxon>
        <taxon>Glomerellales</taxon>
        <taxon>Glomerellaceae</taxon>
        <taxon>Colletotrichum</taxon>
        <taxon>Colletotrichum destructivum species complex</taxon>
    </lineage>
</organism>
<name>H1W0B5_COLHI</name>
<proteinExistence type="predicted"/>
<dbReference type="VEuPathDB" id="FungiDB:CH63R_09689"/>
<dbReference type="EMBL" id="CACQ02008177">
    <property type="protein sequence ID" value="CCF45927.1"/>
    <property type="molecule type" value="Genomic_DNA"/>
</dbReference>
<dbReference type="HOGENOM" id="CLU_002055_2_0_1"/>
<evidence type="ECO:0000313" key="2">
    <source>
        <dbReference type="Proteomes" id="UP000007174"/>
    </source>
</evidence>
<dbReference type="STRING" id="759273.H1W0B5"/>
<sequence length="114" mass="12849">MVAGVDMAYAISSTLAMITKKLNLPPIPTIACTDSYSLYECLVKLGTTQEKRLMIDIMALRQSYERRELYEVRWIHGDDNLADAFTKATPNQALENFITTSSAQIRMEGWVARA</sequence>
<accession>H1W0B5</accession>
<dbReference type="eggNOG" id="KOG0017">
    <property type="taxonomic scope" value="Eukaryota"/>
</dbReference>
<dbReference type="AlphaFoldDB" id="H1W0B5"/>
<reference evidence="2" key="1">
    <citation type="journal article" date="2012" name="Nat. Genet.">
        <title>Lifestyle transitions in plant pathogenic Colletotrichum fungi deciphered by genome and transcriptome analyses.</title>
        <authorList>
            <person name="O'Connell R.J."/>
            <person name="Thon M.R."/>
            <person name="Hacquard S."/>
            <person name="Amyotte S.G."/>
            <person name="Kleemann J."/>
            <person name="Torres M.F."/>
            <person name="Damm U."/>
            <person name="Buiate E.A."/>
            <person name="Epstein L."/>
            <person name="Alkan N."/>
            <person name="Altmueller J."/>
            <person name="Alvarado-Balderrama L."/>
            <person name="Bauser C.A."/>
            <person name="Becker C."/>
            <person name="Birren B.W."/>
            <person name="Chen Z."/>
            <person name="Choi J."/>
            <person name="Crouch J.A."/>
            <person name="Duvick J.P."/>
            <person name="Farman M.A."/>
            <person name="Gan P."/>
            <person name="Heiman D."/>
            <person name="Henrissat B."/>
            <person name="Howard R.J."/>
            <person name="Kabbage M."/>
            <person name="Koch C."/>
            <person name="Kracher B."/>
            <person name="Kubo Y."/>
            <person name="Law A.D."/>
            <person name="Lebrun M.-H."/>
            <person name="Lee Y.-H."/>
            <person name="Miyara I."/>
            <person name="Moore N."/>
            <person name="Neumann U."/>
            <person name="Nordstroem K."/>
            <person name="Panaccione D.G."/>
            <person name="Panstruga R."/>
            <person name="Place M."/>
            <person name="Proctor R.H."/>
            <person name="Prusky D."/>
            <person name="Rech G."/>
            <person name="Reinhardt R."/>
            <person name="Rollins J.A."/>
            <person name="Rounsley S."/>
            <person name="Schardl C.L."/>
            <person name="Schwartz D.C."/>
            <person name="Shenoy N."/>
            <person name="Shirasu K."/>
            <person name="Sikhakolli U.R."/>
            <person name="Stueber K."/>
            <person name="Sukno S.A."/>
            <person name="Sweigard J.A."/>
            <person name="Takano Y."/>
            <person name="Takahara H."/>
            <person name="Trail F."/>
            <person name="van der Does H.C."/>
            <person name="Voll L.M."/>
            <person name="Will I."/>
            <person name="Young S."/>
            <person name="Zeng Q."/>
            <person name="Zhang J."/>
            <person name="Zhou S."/>
            <person name="Dickman M.B."/>
            <person name="Schulze-Lefert P."/>
            <person name="Ver Loren van Themaat E."/>
            <person name="Ma L.-J."/>
            <person name="Vaillancourt L.J."/>
        </authorList>
    </citation>
    <scope>NUCLEOTIDE SEQUENCE [LARGE SCALE GENOMIC DNA]</scope>
    <source>
        <strain evidence="2">IMI 349063</strain>
    </source>
</reference>
<gene>
    <name evidence="1" type="ORF">CH063_14847</name>
</gene>
<evidence type="ECO:0000313" key="1">
    <source>
        <dbReference type="EMBL" id="CCF45927.1"/>
    </source>
</evidence>
<protein>
    <submittedName>
        <fullName evidence="1">Uncharacterized protein</fullName>
    </submittedName>
</protein>
<dbReference type="Proteomes" id="UP000007174">
    <property type="component" value="Unassembled WGS sequence"/>
</dbReference>